<comment type="caution">
    <text evidence="1">The sequence shown here is derived from an EMBL/GenBank/DDBJ whole genome shotgun (WGS) entry which is preliminary data.</text>
</comment>
<reference evidence="1 2" key="1">
    <citation type="submission" date="2024-03" db="EMBL/GenBank/DDBJ databases">
        <title>Novel species of the genus Variovorax.</title>
        <authorList>
            <person name="Liu Q."/>
            <person name="Xin Y.-H."/>
        </authorList>
    </citation>
    <scope>NUCLEOTIDE SEQUENCE [LARGE SCALE GENOMIC DNA]</scope>
    <source>
        <strain evidence="1 2">KACC 18501</strain>
    </source>
</reference>
<name>A0ABU8WC30_9BURK</name>
<dbReference type="Proteomes" id="UP001363010">
    <property type="component" value="Unassembled WGS sequence"/>
</dbReference>
<keyword evidence="2" id="KW-1185">Reference proteome</keyword>
<sequence length="146" mass="15623">ICKTLRAGPPPSIREVDALARDTGKVFTPNHDNLERFVACWRHITETSSPFSEAARDQAIDKAALAGRTIDESLSSPHLAPLAMVGFPASDEAGAMRTTCCVVGGASLRDTTHATRSGHCRFQGAMYRHVACLATNCYAKPLGINP</sequence>
<feature type="non-terminal residue" evidence="1">
    <location>
        <position position="1"/>
    </location>
</feature>
<dbReference type="RefSeq" id="WP_340368506.1">
    <property type="nucleotide sequence ID" value="NZ_JBBKZV010000076.1"/>
</dbReference>
<evidence type="ECO:0000313" key="1">
    <source>
        <dbReference type="EMBL" id="MEJ8827488.1"/>
    </source>
</evidence>
<accession>A0ABU8WC30</accession>
<dbReference type="EMBL" id="JBBKZV010000076">
    <property type="protein sequence ID" value="MEJ8827488.1"/>
    <property type="molecule type" value="Genomic_DNA"/>
</dbReference>
<gene>
    <name evidence="1" type="ORF">WKW80_36865</name>
</gene>
<evidence type="ECO:0000313" key="2">
    <source>
        <dbReference type="Proteomes" id="UP001363010"/>
    </source>
</evidence>
<organism evidence="1 2">
    <name type="scientific">Variovorax humicola</name>
    <dbReference type="NCBI Taxonomy" id="1769758"/>
    <lineage>
        <taxon>Bacteria</taxon>
        <taxon>Pseudomonadati</taxon>
        <taxon>Pseudomonadota</taxon>
        <taxon>Betaproteobacteria</taxon>
        <taxon>Burkholderiales</taxon>
        <taxon>Comamonadaceae</taxon>
        <taxon>Variovorax</taxon>
    </lineage>
</organism>
<proteinExistence type="predicted"/>
<protein>
    <submittedName>
        <fullName evidence="1">Uncharacterized protein</fullName>
    </submittedName>
</protein>